<dbReference type="InterPro" id="IPR001349">
    <property type="entry name" value="Cyt_c_oxidase_su6a"/>
</dbReference>
<evidence type="ECO:0000256" key="8">
    <source>
        <dbReference type="ARBA" id="ARBA00023128"/>
    </source>
</evidence>
<keyword evidence="6" id="KW-0809">Transit peptide</keyword>
<dbReference type="Proteomes" id="UP000786811">
    <property type="component" value="Unassembled WGS sequence"/>
</dbReference>
<evidence type="ECO:0000256" key="6">
    <source>
        <dbReference type="ARBA" id="ARBA00022946"/>
    </source>
</evidence>
<dbReference type="EMBL" id="CAJNRD030001119">
    <property type="protein sequence ID" value="CAG5088915.1"/>
    <property type="molecule type" value="Genomic_DNA"/>
</dbReference>
<evidence type="ECO:0000256" key="9">
    <source>
        <dbReference type="ARBA" id="ARBA00023136"/>
    </source>
</evidence>
<dbReference type="AlphaFoldDB" id="A0A8J2HBH3"/>
<keyword evidence="5" id="KW-0999">Mitochondrion inner membrane</keyword>
<dbReference type="PANTHER" id="PTHR11504">
    <property type="entry name" value="CYTOCHROME C OXIDASE POLYPEPTIDE VIA"/>
    <property type="match status" value="1"/>
</dbReference>
<comment type="pathway">
    <text evidence="2">Energy metabolism; oxidative phosphorylation.</text>
</comment>
<sequence length="123" mass="14391">MASKLLFTGRILARNYVTDMSFVPGYHRPKNIEKTRRMWELLTYFVALPSVVLGMINSYMLTKEEEETLERPPYIPYDHMYIMNKPFPWGDGKHTLFHNPERNAVPGIGYEAPWPHGPNAHKK</sequence>
<evidence type="ECO:0000256" key="7">
    <source>
        <dbReference type="ARBA" id="ARBA00022989"/>
    </source>
</evidence>
<dbReference type="Gene3D" id="4.10.95.10">
    <property type="entry name" value="Cytochrome c oxidase, subunit VIa"/>
    <property type="match status" value="1"/>
</dbReference>
<dbReference type="SUPFAM" id="SSF81411">
    <property type="entry name" value="Mitochondrial cytochrome c oxidase subunit VIa"/>
    <property type="match status" value="1"/>
</dbReference>
<protein>
    <submittedName>
        <fullName evidence="11">Mitochondrial (Mus musculus)</fullName>
    </submittedName>
</protein>
<dbReference type="GO" id="GO:0006123">
    <property type="term" value="P:mitochondrial electron transport, cytochrome c to oxygen"/>
    <property type="evidence" value="ECO:0007669"/>
    <property type="project" value="TreeGrafter"/>
</dbReference>
<dbReference type="GO" id="GO:0030234">
    <property type="term" value="F:enzyme regulator activity"/>
    <property type="evidence" value="ECO:0007669"/>
    <property type="project" value="TreeGrafter"/>
</dbReference>
<evidence type="ECO:0000256" key="2">
    <source>
        <dbReference type="ARBA" id="ARBA00004673"/>
    </source>
</evidence>
<gene>
    <name evidence="11" type="ORF">HICCMSTLAB_LOCUS5025</name>
</gene>
<evidence type="ECO:0000256" key="4">
    <source>
        <dbReference type="ARBA" id="ARBA00022692"/>
    </source>
</evidence>
<evidence type="ECO:0000256" key="1">
    <source>
        <dbReference type="ARBA" id="ARBA00004434"/>
    </source>
</evidence>
<comment type="subcellular location">
    <subcellularLocation>
        <location evidence="1">Mitochondrion inner membrane</location>
        <topology evidence="1">Single-pass membrane protein</topology>
    </subcellularLocation>
</comment>
<keyword evidence="12" id="KW-1185">Reference proteome</keyword>
<evidence type="ECO:0000256" key="5">
    <source>
        <dbReference type="ARBA" id="ARBA00022792"/>
    </source>
</evidence>
<evidence type="ECO:0000256" key="3">
    <source>
        <dbReference type="ARBA" id="ARBA00005553"/>
    </source>
</evidence>
<keyword evidence="9" id="KW-0472">Membrane</keyword>
<reference evidence="11" key="1">
    <citation type="submission" date="2021-04" db="EMBL/GenBank/DDBJ databases">
        <authorList>
            <person name="Chebbi M.A.C M."/>
        </authorList>
    </citation>
    <scope>NUCLEOTIDE SEQUENCE</scope>
</reference>
<dbReference type="FunFam" id="4.10.95.10:FF:000001">
    <property type="entry name" value="Cytochrome c oxidase subunit 6A, mitochondrial"/>
    <property type="match status" value="1"/>
</dbReference>
<evidence type="ECO:0000256" key="10">
    <source>
        <dbReference type="RuleBase" id="RU004396"/>
    </source>
</evidence>
<dbReference type="Pfam" id="PF02046">
    <property type="entry name" value="COX6A"/>
    <property type="match status" value="1"/>
</dbReference>
<dbReference type="OrthoDB" id="5947505at2759"/>
<dbReference type="GO" id="GO:0005743">
    <property type="term" value="C:mitochondrial inner membrane"/>
    <property type="evidence" value="ECO:0007669"/>
    <property type="project" value="UniProtKB-SubCell"/>
</dbReference>
<keyword evidence="4" id="KW-0812">Transmembrane</keyword>
<dbReference type="InterPro" id="IPR036418">
    <property type="entry name" value="Cyt_c_oxidase_su6a_sf"/>
</dbReference>
<organism evidence="11 12">
    <name type="scientific">Cotesia congregata</name>
    <name type="common">Parasitoid wasp</name>
    <name type="synonym">Apanteles congregatus</name>
    <dbReference type="NCBI Taxonomy" id="51543"/>
    <lineage>
        <taxon>Eukaryota</taxon>
        <taxon>Metazoa</taxon>
        <taxon>Ecdysozoa</taxon>
        <taxon>Arthropoda</taxon>
        <taxon>Hexapoda</taxon>
        <taxon>Insecta</taxon>
        <taxon>Pterygota</taxon>
        <taxon>Neoptera</taxon>
        <taxon>Endopterygota</taxon>
        <taxon>Hymenoptera</taxon>
        <taxon>Apocrita</taxon>
        <taxon>Ichneumonoidea</taxon>
        <taxon>Braconidae</taxon>
        <taxon>Microgastrinae</taxon>
        <taxon>Cotesia</taxon>
    </lineage>
</organism>
<name>A0A8J2HBH3_COTCN</name>
<evidence type="ECO:0000313" key="11">
    <source>
        <dbReference type="EMBL" id="CAG5088915.1"/>
    </source>
</evidence>
<comment type="caution">
    <text evidence="11">The sequence shown here is derived from an EMBL/GenBank/DDBJ whole genome shotgun (WGS) entry which is preliminary data.</text>
</comment>
<evidence type="ECO:0000313" key="12">
    <source>
        <dbReference type="Proteomes" id="UP000786811"/>
    </source>
</evidence>
<proteinExistence type="inferred from homology"/>
<keyword evidence="8" id="KW-0496">Mitochondrion</keyword>
<keyword evidence="7" id="KW-1133">Transmembrane helix</keyword>
<accession>A0A8J2HBH3</accession>
<comment type="similarity">
    <text evidence="3 10">Belongs to the cytochrome c oxidase subunit 6A family.</text>
</comment>
<dbReference type="PANTHER" id="PTHR11504:SF0">
    <property type="entry name" value="CYTOCHROME C OXIDASE SUBUNIT"/>
    <property type="match status" value="1"/>
</dbReference>